<evidence type="ECO:0000256" key="4">
    <source>
        <dbReference type="ARBA" id="ARBA00022692"/>
    </source>
</evidence>
<dbReference type="Gene3D" id="3.30.70.1430">
    <property type="entry name" value="Multidrug efflux transporter AcrB pore domain"/>
    <property type="match status" value="2"/>
</dbReference>
<feature type="transmembrane region" description="Helical" evidence="7">
    <location>
        <begin position="883"/>
        <end position="903"/>
    </location>
</feature>
<feature type="transmembrane region" description="Helical" evidence="7">
    <location>
        <begin position="530"/>
        <end position="548"/>
    </location>
</feature>
<name>A0ABY7Y032_9GAMM</name>
<feature type="transmembrane region" description="Helical" evidence="7">
    <location>
        <begin position="435"/>
        <end position="455"/>
    </location>
</feature>
<evidence type="ECO:0000256" key="7">
    <source>
        <dbReference type="SAM" id="Phobius"/>
    </source>
</evidence>
<evidence type="ECO:0000256" key="1">
    <source>
        <dbReference type="ARBA" id="ARBA00022448"/>
    </source>
</evidence>
<evidence type="ECO:0000313" key="8">
    <source>
        <dbReference type="EMBL" id="WDM63318.1"/>
    </source>
</evidence>
<evidence type="ECO:0000256" key="5">
    <source>
        <dbReference type="ARBA" id="ARBA00022989"/>
    </source>
</evidence>
<accession>A0ABY7Y032</accession>
<sequence>MTPIARLAQACVQRPVATILLAVALVLAGLLALRLLPVAPLPQVDYPAIEVSASLPGASPESMAATVATPLERALGSLPGISRIDSASTQGQTQIELKFVLGRDIDEAAREVQAAINLARGQLPSGMPGMPQYRKVNPSQAPILALALTSGTLSPGQLYDLASTVLAQKLSQVPGVGEVQVGGSALPAVRVSLDPNALNHAGLALEDVAQAIARANAVRPLGAVGDERQLWQLEAPLQLRQAAQYRELALKFSDDRTLRLGDVAAVADGVEDRYASGFHNERPAVLLIVSRQPGANIIATVDAIQAQLPQLHALLPANVDMRLVMDRSPVIRATLHEAELTLVLAIALVVLVVLGFLGHWRAALVPSVAIPVVLFGTLALVALMGFSLNTLSLMALIVAAVLVVDDAIVVLENIARHRELGADRWQAAVRGASEVGATLLSMNVALAVVFVSILFLDDFVERLFREFSLTLVAAMSVSVVVALSLVPMLCARLFVDDAQHASRWQRGSNALFERVREAYLRTLQACLRRLRWPLLAFVAVIALNAWLFQQVPKGVVPKQDTAQLRGFARGDDGLSFQAMQPKIDAYRTLLLSDPAIEDIIGYIGGSNGVNNAFIMIKMKPLAERKVSSQEVIDRLRARLPKLPGGNLYLWVDQDIRLEGGGSSGQYEFQLLSADMAPLREWAPKVGAALRALPELVDVEAQGEAGMRQVVLDIDREAAARHGVDLKTVANMLNNSFSQRQVATLYDSLNQYRVVMELDPKHTQDPGTLARLQVIDGSGQRIPLSTIASWRYGMAPDRIYHSEQFASIWIQFSLAPGVGLEQATQAINAAMAKLMLPRTVQAKLSGEAGGLDSLRARQLWLVLGATLAVYLVLGILYESFLQPLVILSTLPSAGIGALLALWVFGNELNLIALLGLFLLVGVVMKNTILLVDFALAGERRGLSAQDAVMDAARLRLRPILMTSLAALLGTLPLMLANGEGWELRQPLGIAIVGGLLVSQWLTLYTTPAMYLALARVRKKKAM</sequence>
<feature type="transmembrane region" description="Helical" evidence="7">
    <location>
        <begin position="858"/>
        <end position="876"/>
    </location>
</feature>
<feature type="transmembrane region" description="Helical" evidence="7">
    <location>
        <begin position="340"/>
        <end position="357"/>
    </location>
</feature>
<dbReference type="Gene3D" id="3.30.2090.10">
    <property type="entry name" value="Multidrug efflux transporter AcrB TolC docking domain, DN and DC subdomains"/>
    <property type="match status" value="2"/>
</dbReference>
<keyword evidence="2" id="KW-1003">Cell membrane</keyword>
<dbReference type="Gene3D" id="3.30.70.1320">
    <property type="entry name" value="Multidrug efflux transporter AcrB pore domain like"/>
    <property type="match status" value="1"/>
</dbReference>
<feature type="transmembrane region" description="Helical" evidence="7">
    <location>
        <begin position="955"/>
        <end position="974"/>
    </location>
</feature>
<gene>
    <name evidence="8" type="ORF">K5L94_19800</name>
</gene>
<evidence type="ECO:0000256" key="3">
    <source>
        <dbReference type="ARBA" id="ARBA00022519"/>
    </source>
</evidence>
<feature type="transmembrane region" description="Helical" evidence="7">
    <location>
        <begin position="909"/>
        <end position="934"/>
    </location>
</feature>
<dbReference type="Gene3D" id="3.30.70.1440">
    <property type="entry name" value="Multidrug efflux transporter AcrB pore domain"/>
    <property type="match status" value="1"/>
</dbReference>
<evidence type="ECO:0000256" key="2">
    <source>
        <dbReference type="ARBA" id="ARBA00022475"/>
    </source>
</evidence>
<proteinExistence type="predicted"/>
<evidence type="ECO:0000313" key="9">
    <source>
        <dbReference type="Proteomes" id="UP001216828"/>
    </source>
</evidence>
<feature type="transmembrane region" description="Helical" evidence="7">
    <location>
        <begin position="392"/>
        <end position="414"/>
    </location>
</feature>
<dbReference type="RefSeq" id="WP_164086570.1">
    <property type="nucleotide sequence ID" value="NZ_CP082270.1"/>
</dbReference>
<organism evidence="8 9">
    <name type="scientific">Stenotrophomonas forensis</name>
    <dbReference type="NCBI Taxonomy" id="2871169"/>
    <lineage>
        <taxon>Bacteria</taxon>
        <taxon>Pseudomonadati</taxon>
        <taxon>Pseudomonadota</taxon>
        <taxon>Gammaproteobacteria</taxon>
        <taxon>Lysobacterales</taxon>
        <taxon>Lysobacteraceae</taxon>
        <taxon>Stenotrophomonas</taxon>
        <taxon>Stenotrophomonas maltophilia group</taxon>
    </lineage>
</organism>
<keyword evidence="1" id="KW-0813">Transport</keyword>
<dbReference type="Proteomes" id="UP001216828">
    <property type="component" value="Chromosome"/>
</dbReference>
<reference evidence="8 9" key="1">
    <citation type="submission" date="2021-08" db="EMBL/GenBank/DDBJ databases">
        <title>Stenotrophomonas forensis sp. nov., isolated from contaminated viral transport media.</title>
        <authorList>
            <person name="Nguyen S.V."/>
            <person name="Edwards D."/>
            <person name="Scott S."/>
            <person name="Doss J."/>
            <person name="Merid S."/>
            <person name="Zelaya E."/>
            <person name="Maza C."/>
            <person name="Mann M."/>
            <person name="Hamilton B."/>
            <person name="Blackwell R."/>
            <person name="Tran A."/>
            <person name="Hauser J."/>
        </authorList>
    </citation>
    <scope>NUCLEOTIDE SEQUENCE [LARGE SCALE GENOMIC DNA]</scope>
    <source>
        <strain evidence="8 9">DFS-20110405</strain>
    </source>
</reference>
<dbReference type="SUPFAM" id="SSF82714">
    <property type="entry name" value="Multidrug efflux transporter AcrB TolC docking domain, DN and DC subdomains"/>
    <property type="match status" value="2"/>
</dbReference>
<dbReference type="InterPro" id="IPR027463">
    <property type="entry name" value="AcrB_DN_DC_subdom"/>
</dbReference>
<dbReference type="SUPFAM" id="SSF82866">
    <property type="entry name" value="Multidrug efflux transporter AcrB transmembrane domain"/>
    <property type="match status" value="2"/>
</dbReference>
<dbReference type="PANTHER" id="PTHR32063">
    <property type="match status" value="1"/>
</dbReference>
<feature type="transmembrane region" description="Helical" evidence="7">
    <location>
        <begin position="467"/>
        <end position="495"/>
    </location>
</feature>
<feature type="transmembrane region" description="Helical" evidence="7">
    <location>
        <begin position="986"/>
        <end position="1012"/>
    </location>
</feature>
<protein>
    <submittedName>
        <fullName evidence="8">Efflux RND transporter permease subunit</fullName>
    </submittedName>
</protein>
<keyword evidence="3" id="KW-0997">Cell inner membrane</keyword>
<dbReference type="PRINTS" id="PR00702">
    <property type="entry name" value="ACRIFLAVINRP"/>
</dbReference>
<dbReference type="Gene3D" id="1.20.1640.10">
    <property type="entry name" value="Multidrug efflux transporter AcrB transmembrane domain"/>
    <property type="match status" value="2"/>
</dbReference>
<keyword evidence="6 7" id="KW-0472">Membrane</keyword>
<evidence type="ECO:0000256" key="6">
    <source>
        <dbReference type="ARBA" id="ARBA00023136"/>
    </source>
</evidence>
<dbReference type="Pfam" id="PF00873">
    <property type="entry name" value="ACR_tran"/>
    <property type="match status" value="1"/>
</dbReference>
<feature type="transmembrane region" description="Helical" evidence="7">
    <location>
        <begin position="364"/>
        <end position="386"/>
    </location>
</feature>
<dbReference type="SUPFAM" id="SSF82693">
    <property type="entry name" value="Multidrug efflux transporter AcrB pore domain, PN1, PN2, PC1 and PC2 subdomains"/>
    <property type="match status" value="3"/>
</dbReference>
<keyword evidence="5 7" id="KW-1133">Transmembrane helix</keyword>
<dbReference type="PANTHER" id="PTHR32063:SF34">
    <property type="entry name" value="MULTIDRUG RESISTANCE PROTEIN MDTC"/>
    <property type="match status" value="1"/>
</dbReference>
<keyword evidence="4 7" id="KW-0812">Transmembrane</keyword>
<dbReference type="InterPro" id="IPR001036">
    <property type="entry name" value="Acrflvin-R"/>
</dbReference>
<keyword evidence="9" id="KW-1185">Reference proteome</keyword>
<dbReference type="EMBL" id="CP082270">
    <property type="protein sequence ID" value="WDM63318.1"/>
    <property type="molecule type" value="Genomic_DNA"/>
</dbReference>